<evidence type="ECO:0000313" key="3">
    <source>
        <dbReference type="Proteomes" id="UP000754563"/>
    </source>
</evidence>
<keyword evidence="1" id="KW-0812">Transmembrane</keyword>
<protein>
    <submittedName>
        <fullName evidence="2">Uncharacterized protein</fullName>
    </submittedName>
</protein>
<feature type="transmembrane region" description="Helical" evidence="1">
    <location>
        <begin position="12"/>
        <end position="34"/>
    </location>
</feature>
<reference evidence="2" key="2">
    <citation type="journal article" date="2021" name="Microbiome">
        <title>Successional dynamics and alternative stable states in a saline activated sludge microbial community over 9 years.</title>
        <authorList>
            <person name="Wang Y."/>
            <person name="Ye J."/>
            <person name="Ju F."/>
            <person name="Liu L."/>
            <person name="Boyd J.A."/>
            <person name="Deng Y."/>
            <person name="Parks D.H."/>
            <person name="Jiang X."/>
            <person name="Yin X."/>
            <person name="Woodcroft B.J."/>
            <person name="Tyson G.W."/>
            <person name="Hugenholtz P."/>
            <person name="Polz M.F."/>
            <person name="Zhang T."/>
        </authorList>
    </citation>
    <scope>NUCLEOTIDE SEQUENCE</scope>
    <source>
        <strain evidence="2">HKST-UBA11</strain>
    </source>
</reference>
<dbReference type="EMBL" id="JAGQLH010000051">
    <property type="protein sequence ID" value="MCA9385867.1"/>
    <property type="molecule type" value="Genomic_DNA"/>
</dbReference>
<keyword evidence="1" id="KW-0472">Membrane</keyword>
<name>A0A955L8W6_9BACT</name>
<accession>A0A955L8W6</accession>
<evidence type="ECO:0000313" key="2">
    <source>
        <dbReference type="EMBL" id="MCA9385867.1"/>
    </source>
</evidence>
<organism evidence="2 3">
    <name type="scientific">Candidatus Dojkabacteria bacterium</name>
    <dbReference type="NCBI Taxonomy" id="2099670"/>
    <lineage>
        <taxon>Bacteria</taxon>
        <taxon>Candidatus Dojkabacteria</taxon>
    </lineage>
</organism>
<reference evidence="2" key="1">
    <citation type="submission" date="2020-04" db="EMBL/GenBank/DDBJ databases">
        <authorList>
            <person name="Zhang T."/>
        </authorList>
    </citation>
    <scope>NUCLEOTIDE SEQUENCE</scope>
    <source>
        <strain evidence="2">HKST-UBA11</strain>
    </source>
</reference>
<dbReference type="AlphaFoldDB" id="A0A955L8W6"/>
<sequence length="257" mass="29061">MNEKSNSQRYLIVFLLLLIVILLVIGLTLGIVYLSRTGSEKESTPNQNTPDITQDNEMYDLDEDDISMNLENNESELTTIFSFKDGVDVELVEKSIEVSEFGSHTIVEVDYESEEEFFDNVYGTSDWGTSLFYLPITDSYYVLYPGGHKKVSVVSKAMVANELEGFFTDTIEETVRTKDCIRLPWDTVNGVSLEILDCVITTTYGYDEYQDITERSSCLFEVSETEYIMFEVPLAPASTDINTCETLAESLGSMRVI</sequence>
<gene>
    <name evidence="2" type="ORF">KC717_04425</name>
</gene>
<evidence type="ECO:0000256" key="1">
    <source>
        <dbReference type="SAM" id="Phobius"/>
    </source>
</evidence>
<comment type="caution">
    <text evidence="2">The sequence shown here is derived from an EMBL/GenBank/DDBJ whole genome shotgun (WGS) entry which is preliminary data.</text>
</comment>
<keyword evidence="1" id="KW-1133">Transmembrane helix</keyword>
<proteinExistence type="predicted"/>
<dbReference type="Proteomes" id="UP000754563">
    <property type="component" value="Unassembled WGS sequence"/>
</dbReference>